<protein>
    <recommendedName>
        <fullName evidence="2">Peptidase M12B propeptide domain-containing protein</fullName>
    </recommendedName>
</protein>
<name>A0AAE0VQ08_9BIVA</name>
<organism evidence="3 4">
    <name type="scientific">Potamilus streckersoni</name>
    <dbReference type="NCBI Taxonomy" id="2493646"/>
    <lineage>
        <taxon>Eukaryota</taxon>
        <taxon>Metazoa</taxon>
        <taxon>Spiralia</taxon>
        <taxon>Lophotrochozoa</taxon>
        <taxon>Mollusca</taxon>
        <taxon>Bivalvia</taxon>
        <taxon>Autobranchia</taxon>
        <taxon>Heteroconchia</taxon>
        <taxon>Palaeoheterodonta</taxon>
        <taxon>Unionida</taxon>
        <taxon>Unionoidea</taxon>
        <taxon>Unionidae</taxon>
        <taxon>Ambleminae</taxon>
        <taxon>Lampsilini</taxon>
        <taxon>Potamilus</taxon>
    </lineage>
</organism>
<reference evidence="3" key="3">
    <citation type="submission" date="2023-05" db="EMBL/GenBank/DDBJ databases">
        <authorList>
            <person name="Smith C.H."/>
        </authorList>
    </citation>
    <scope>NUCLEOTIDE SEQUENCE</scope>
    <source>
        <strain evidence="3">CHS0354</strain>
        <tissue evidence="3">Mantle</tissue>
    </source>
</reference>
<dbReference type="InterPro" id="IPR002870">
    <property type="entry name" value="Peptidase_M12B_N"/>
</dbReference>
<dbReference type="AlphaFoldDB" id="A0AAE0VQ08"/>
<feature type="domain" description="Peptidase M12B propeptide" evidence="2">
    <location>
        <begin position="13"/>
        <end position="85"/>
    </location>
</feature>
<evidence type="ECO:0000313" key="4">
    <source>
        <dbReference type="Proteomes" id="UP001195483"/>
    </source>
</evidence>
<proteinExistence type="predicted"/>
<reference evidence="3" key="2">
    <citation type="journal article" date="2021" name="Genome Biol. Evol.">
        <title>Developing a high-quality reference genome for a parasitic bivalve with doubly uniparental inheritance (Bivalvia: Unionida).</title>
        <authorList>
            <person name="Smith C.H."/>
        </authorList>
    </citation>
    <scope>NUCLEOTIDE SEQUENCE</scope>
    <source>
        <strain evidence="3">CHS0354</strain>
        <tissue evidence="3">Mantle</tissue>
    </source>
</reference>
<dbReference type="Proteomes" id="UP001195483">
    <property type="component" value="Unassembled WGS sequence"/>
</dbReference>
<reference evidence="3" key="1">
    <citation type="journal article" date="2021" name="Genome Biol. Evol.">
        <title>A High-Quality Reference Genome for a Parasitic Bivalve with Doubly Uniparental Inheritance (Bivalvia: Unionida).</title>
        <authorList>
            <person name="Smith C.H."/>
        </authorList>
    </citation>
    <scope>NUCLEOTIDE SEQUENCE</scope>
    <source>
        <strain evidence="3">CHS0354</strain>
    </source>
</reference>
<evidence type="ECO:0000256" key="1">
    <source>
        <dbReference type="ARBA" id="ARBA00023157"/>
    </source>
</evidence>
<accession>A0AAE0VQ08</accession>
<evidence type="ECO:0000313" key="3">
    <source>
        <dbReference type="EMBL" id="KAK3584790.1"/>
    </source>
</evidence>
<dbReference type="Pfam" id="PF01562">
    <property type="entry name" value="Pep_M12B_propep"/>
    <property type="match status" value="1"/>
</dbReference>
<keyword evidence="1" id="KW-1015">Disulfide bond</keyword>
<sequence length="284" mass="32041">MNDIITRLVAMNTSTISTDFHRQKRSESFDSPVTLSLKAYGEEFTLELWHVQSVLDPAATIVTCAGNGKEIKWTGNHPDCFLRGMMTSHAGTASMSFCDELVGAMTDGMYEYHIEALPKYFVESCDLTGNLLVARRTVTTIPVGVPIYHNPTEYGFHFGSDFNTFAYNEDHGRQRRSTTNTSFEIEMALFVDQKMYEYMENVLQATTTEKKIELLMITWNGRYNLSMYGYLDITFGPVSVIEDGKKLRGEEALTNNIKSGNFDSDSSPFPLCANFKSFKENSSL</sequence>
<evidence type="ECO:0000259" key="2">
    <source>
        <dbReference type="Pfam" id="PF01562"/>
    </source>
</evidence>
<gene>
    <name evidence="3" type="ORF">CHS0354_021251</name>
</gene>
<dbReference type="EMBL" id="JAEAOA010001308">
    <property type="protein sequence ID" value="KAK3584790.1"/>
    <property type="molecule type" value="Genomic_DNA"/>
</dbReference>
<keyword evidence="4" id="KW-1185">Reference proteome</keyword>
<comment type="caution">
    <text evidence="3">The sequence shown here is derived from an EMBL/GenBank/DDBJ whole genome shotgun (WGS) entry which is preliminary data.</text>
</comment>